<dbReference type="InterPro" id="IPR000257">
    <property type="entry name" value="Uroporphyrinogen_deCOase"/>
</dbReference>
<sequence>MSMADFKELLKVLGKGLPSRPVLFEFYLNERLYRRACKEKYDVSTPYAIMRTMVRSFEYYGYDYATVRGSEYWFSNGESQEKATVSLNAGHCIVDRISFDRYPWMDAAACDYSALQRIATDLPRGMKVVVMGPGGVLENCISLVGFDNLCMMLYDDRELVGDVFERIGSGLVEYYRRCAAYDSVGALISNDDWGFNTQTMLSPADLKEFVFPWHKRIVEVIHNAQKPAILHSCGNYSMIFDDLLALGYDARHSYEDNIIPVEQAYEQFAGKMAVLGGIDVNYLITASENEIVARCKKMLERASLRGGYALGSGNSIPDYVPDEKYFAMLRAVSEKEW</sequence>
<evidence type="ECO:0000259" key="1">
    <source>
        <dbReference type="Pfam" id="PF01208"/>
    </source>
</evidence>
<evidence type="ECO:0000313" key="3">
    <source>
        <dbReference type="Proteomes" id="UP000291269"/>
    </source>
</evidence>
<feature type="domain" description="Uroporphyrinogen decarboxylase (URO-D)" evidence="1">
    <location>
        <begin position="131"/>
        <end position="334"/>
    </location>
</feature>
<organism evidence="2 3">
    <name type="scientific">Candidatus Borkfalkia ceftriaxoniphila</name>
    <dbReference type="NCBI Taxonomy" id="2508949"/>
    <lineage>
        <taxon>Bacteria</taxon>
        <taxon>Bacillati</taxon>
        <taxon>Bacillota</taxon>
        <taxon>Clostridia</taxon>
        <taxon>Christensenellales</taxon>
        <taxon>Christensenellaceae</taxon>
        <taxon>Candidatus Borkfalkia</taxon>
    </lineage>
</organism>
<comment type="caution">
    <text evidence="2">The sequence shown here is derived from an EMBL/GenBank/DDBJ whole genome shotgun (WGS) entry which is preliminary data.</text>
</comment>
<dbReference type="InterPro" id="IPR038071">
    <property type="entry name" value="UROD/MetE-like_sf"/>
</dbReference>
<dbReference type="AlphaFoldDB" id="A0A4Q2KDF4"/>
<dbReference type="Gene3D" id="3.20.20.210">
    <property type="match status" value="1"/>
</dbReference>
<protein>
    <recommendedName>
        <fullName evidence="1">Uroporphyrinogen decarboxylase (URO-D) domain-containing protein</fullName>
    </recommendedName>
</protein>
<dbReference type="GO" id="GO:0006779">
    <property type="term" value="P:porphyrin-containing compound biosynthetic process"/>
    <property type="evidence" value="ECO:0007669"/>
    <property type="project" value="InterPro"/>
</dbReference>
<keyword evidence="3" id="KW-1185">Reference proteome</keyword>
<dbReference type="SUPFAM" id="SSF51726">
    <property type="entry name" value="UROD/MetE-like"/>
    <property type="match status" value="1"/>
</dbReference>
<accession>A0A4Q2KDF4</accession>
<dbReference type="InterPro" id="IPR052024">
    <property type="entry name" value="Methanogen_methyltrans"/>
</dbReference>
<reference evidence="2 3" key="1">
    <citation type="journal article" date="2019" name="Gut">
        <title>Antibiotics-induced monodominance of a novel gut bacterial order.</title>
        <authorList>
            <person name="Hildebrand F."/>
            <person name="Moitinho-Silva L."/>
            <person name="Blasche S."/>
            <person name="Jahn M.T."/>
            <person name="Gossmann T.I."/>
            <person name="Heuerta-Cepas J."/>
            <person name="Hercog R."/>
            <person name="Luetge M."/>
            <person name="Bahram M."/>
            <person name="Pryszlak A."/>
            <person name="Alves R.J."/>
            <person name="Waszak S.M."/>
            <person name="Zhu A."/>
            <person name="Ye L."/>
            <person name="Costea P.I."/>
            <person name="Aalvink S."/>
            <person name="Belzer C."/>
            <person name="Forslund S.K."/>
            <person name="Sunagawa S."/>
            <person name="Hentschel U."/>
            <person name="Merten C."/>
            <person name="Patil K.R."/>
            <person name="Benes V."/>
            <person name="Bork P."/>
        </authorList>
    </citation>
    <scope>NUCLEOTIDE SEQUENCE [LARGE SCALE GENOMIC DNA]</scope>
    <source>
        <strain evidence="2 3">HDS1380</strain>
    </source>
</reference>
<dbReference type="GO" id="GO:0004853">
    <property type="term" value="F:uroporphyrinogen decarboxylase activity"/>
    <property type="evidence" value="ECO:0007669"/>
    <property type="project" value="InterPro"/>
</dbReference>
<dbReference type="PANTHER" id="PTHR47099:SF1">
    <property type="entry name" value="METHYLCOBAMIDE:COM METHYLTRANSFERASE MTBA"/>
    <property type="match status" value="1"/>
</dbReference>
<name>A0A4Q2KDF4_9FIRM</name>
<dbReference type="PANTHER" id="PTHR47099">
    <property type="entry name" value="METHYLCOBAMIDE:COM METHYLTRANSFERASE MTBA"/>
    <property type="match status" value="1"/>
</dbReference>
<dbReference type="Proteomes" id="UP000291269">
    <property type="component" value="Unassembled WGS sequence"/>
</dbReference>
<evidence type="ECO:0000313" key="2">
    <source>
        <dbReference type="EMBL" id="RXZ62027.1"/>
    </source>
</evidence>
<gene>
    <name evidence="2" type="ORF">ESZ91_06455</name>
</gene>
<dbReference type="Pfam" id="PF01208">
    <property type="entry name" value="URO-D"/>
    <property type="match status" value="1"/>
</dbReference>
<dbReference type="EMBL" id="SDOZ01000002">
    <property type="protein sequence ID" value="RXZ62027.1"/>
    <property type="molecule type" value="Genomic_DNA"/>
</dbReference>
<proteinExistence type="predicted"/>
<dbReference type="OrthoDB" id="9815759at2"/>